<name>A0A2K3L5H0_TRIPR</name>
<comment type="caution">
    <text evidence="1">The sequence shown here is derived from an EMBL/GenBank/DDBJ whole genome shotgun (WGS) entry which is preliminary data.</text>
</comment>
<reference evidence="1 2" key="1">
    <citation type="journal article" date="2014" name="Am. J. Bot.">
        <title>Genome assembly and annotation for red clover (Trifolium pratense; Fabaceae).</title>
        <authorList>
            <person name="Istvanek J."/>
            <person name="Jaros M."/>
            <person name="Krenek A."/>
            <person name="Repkova J."/>
        </authorList>
    </citation>
    <scope>NUCLEOTIDE SEQUENCE [LARGE SCALE GENOMIC DNA]</scope>
    <source>
        <strain evidence="2">cv. Tatra</strain>
        <tissue evidence="1">Young leaves</tissue>
    </source>
</reference>
<evidence type="ECO:0000313" key="1">
    <source>
        <dbReference type="EMBL" id="PNX73779.1"/>
    </source>
</evidence>
<protein>
    <submittedName>
        <fullName evidence="1">Uncharacterized protein</fullName>
    </submittedName>
</protein>
<evidence type="ECO:0000313" key="2">
    <source>
        <dbReference type="Proteomes" id="UP000236291"/>
    </source>
</evidence>
<proteinExistence type="predicted"/>
<sequence length="109" mass="13014">MDRIFALCNNENSDTVGRVTMLLWSIWHNCNDKVWNDNVQTPSQIERRAFDAWNDWYSVQKLQRNSVCMASEPDLLWWVKPIADWVKCNVDVAFVTDWLWENLDEIVYS</sequence>
<accession>A0A2K3L5H0</accession>
<dbReference type="EMBL" id="ASHM01026528">
    <property type="protein sequence ID" value="PNX73779.1"/>
    <property type="molecule type" value="Genomic_DNA"/>
</dbReference>
<organism evidence="1 2">
    <name type="scientific">Trifolium pratense</name>
    <name type="common">Red clover</name>
    <dbReference type="NCBI Taxonomy" id="57577"/>
    <lineage>
        <taxon>Eukaryota</taxon>
        <taxon>Viridiplantae</taxon>
        <taxon>Streptophyta</taxon>
        <taxon>Embryophyta</taxon>
        <taxon>Tracheophyta</taxon>
        <taxon>Spermatophyta</taxon>
        <taxon>Magnoliopsida</taxon>
        <taxon>eudicotyledons</taxon>
        <taxon>Gunneridae</taxon>
        <taxon>Pentapetalae</taxon>
        <taxon>rosids</taxon>
        <taxon>fabids</taxon>
        <taxon>Fabales</taxon>
        <taxon>Fabaceae</taxon>
        <taxon>Papilionoideae</taxon>
        <taxon>50 kb inversion clade</taxon>
        <taxon>NPAAA clade</taxon>
        <taxon>Hologalegina</taxon>
        <taxon>IRL clade</taxon>
        <taxon>Trifolieae</taxon>
        <taxon>Trifolium</taxon>
    </lineage>
</organism>
<reference evidence="1 2" key="2">
    <citation type="journal article" date="2017" name="Front. Plant Sci.">
        <title>Gene Classification and Mining of Molecular Markers Useful in Red Clover (Trifolium pratense) Breeding.</title>
        <authorList>
            <person name="Istvanek J."/>
            <person name="Dluhosova J."/>
            <person name="Dluhos P."/>
            <person name="Patkova L."/>
            <person name="Nedelnik J."/>
            <person name="Repkova J."/>
        </authorList>
    </citation>
    <scope>NUCLEOTIDE SEQUENCE [LARGE SCALE GENOMIC DNA]</scope>
    <source>
        <strain evidence="2">cv. Tatra</strain>
        <tissue evidence="1">Young leaves</tissue>
    </source>
</reference>
<dbReference type="Proteomes" id="UP000236291">
    <property type="component" value="Unassembled WGS sequence"/>
</dbReference>
<dbReference type="AlphaFoldDB" id="A0A2K3L5H0"/>
<gene>
    <name evidence="1" type="ORF">L195_g029684</name>
</gene>